<dbReference type="Gene3D" id="3.10.310.30">
    <property type="match status" value="1"/>
</dbReference>
<dbReference type="InterPro" id="IPR041122">
    <property type="entry name" value="RecJ_OB"/>
</dbReference>
<dbReference type="InterPro" id="IPR003156">
    <property type="entry name" value="DHHA1_dom"/>
</dbReference>
<organism evidence="9 10">
    <name type="scientific">Candidatus Zambryskibacteria bacterium RIFCSPHIGHO2_01_FULL_46_30</name>
    <dbReference type="NCBI Taxonomy" id="1802739"/>
    <lineage>
        <taxon>Bacteria</taxon>
        <taxon>Candidatus Zambryskiibacteriota</taxon>
    </lineage>
</organism>
<protein>
    <recommendedName>
        <fullName evidence="2">Single-stranded-DNA-specific exonuclease RecJ</fullName>
    </recommendedName>
</protein>
<dbReference type="GO" id="GO:0003676">
    <property type="term" value="F:nucleic acid binding"/>
    <property type="evidence" value="ECO:0007669"/>
    <property type="project" value="InterPro"/>
</dbReference>
<evidence type="ECO:0000256" key="4">
    <source>
        <dbReference type="ARBA" id="ARBA00022801"/>
    </source>
</evidence>
<proteinExistence type="inferred from homology"/>
<dbReference type="Gene3D" id="3.90.1640.30">
    <property type="match status" value="1"/>
</dbReference>
<sequence length="550" mass="61064">MQHFPELFETLLKQRGIVPEEKEDFLNPDYAKLHDPLLLPDMEKARDRVIRAIENNEHIVVFSDYDCDGLPGAVVLSDFFERIGYKNISFYIPHRHDEGFGLNLDAIEEITTRGARLIITLDCGVADTEEVALANEKGINVIITDHHKPNSPPVGGLPEAYAVVNQNRSDSDYPFKGLCGAAVAFKLVQAVIAREPFGVKPGMEKWSLDMVAIATLSDMVPLLGENRILTSFGLSVLRKSPRPGLAALFKRMNIDQRTVSEDDVTFMITPRINAASRMGVPEDAFKLLKTKDYEEAERLALHLEKINNERKGVVASVVKEAKSRIAGRQQVANVIVIGNPEWRPSLLGLVANSLVEEYERPAFVWGRSGDGTLKGSCRSYDGYDLFTLMSATSDEFVEFGGHTGAGGFSVTLESLTTLEERLSLALSNLEAQPPSTEISVLYINLDDVGENLWSLVSSFAPFGMGNKKPVFKIPKAEIKSVKQFGKENNHLEVTFNGGEREIKAISFFSDPASYSVLLTPGTRISLFANLEKSFFRNRPELRLRIVDIEP</sequence>
<dbReference type="EMBL" id="MHVI01000028">
    <property type="protein sequence ID" value="OHA90877.1"/>
    <property type="molecule type" value="Genomic_DNA"/>
</dbReference>
<feature type="domain" description="DHHA1" evidence="7">
    <location>
        <begin position="334"/>
        <end position="423"/>
    </location>
</feature>
<dbReference type="NCBIfam" id="TIGR00644">
    <property type="entry name" value="recJ"/>
    <property type="match status" value="1"/>
</dbReference>
<dbReference type="PANTHER" id="PTHR30255:SF2">
    <property type="entry name" value="SINGLE-STRANDED-DNA-SPECIFIC EXONUCLEASE RECJ"/>
    <property type="match status" value="1"/>
</dbReference>
<dbReference type="Pfam" id="PF01368">
    <property type="entry name" value="DHH"/>
    <property type="match status" value="1"/>
</dbReference>
<keyword evidence="5 9" id="KW-0269">Exonuclease</keyword>
<evidence type="ECO:0000259" key="7">
    <source>
        <dbReference type="Pfam" id="PF02272"/>
    </source>
</evidence>
<evidence type="ECO:0000259" key="6">
    <source>
        <dbReference type="Pfam" id="PF01368"/>
    </source>
</evidence>
<evidence type="ECO:0000259" key="8">
    <source>
        <dbReference type="Pfam" id="PF17768"/>
    </source>
</evidence>
<accession>A0A1G2T0Q0</accession>
<evidence type="ECO:0000256" key="2">
    <source>
        <dbReference type="ARBA" id="ARBA00019841"/>
    </source>
</evidence>
<dbReference type="SUPFAM" id="SSF64182">
    <property type="entry name" value="DHH phosphoesterases"/>
    <property type="match status" value="1"/>
</dbReference>
<dbReference type="GO" id="GO:0008409">
    <property type="term" value="F:5'-3' exonuclease activity"/>
    <property type="evidence" value="ECO:0007669"/>
    <property type="project" value="InterPro"/>
</dbReference>
<dbReference type="InterPro" id="IPR038763">
    <property type="entry name" value="DHH_sf"/>
</dbReference>
<feature type="domain" description="RecJ OB" evidence="8">
    <location>
        <begin position="443"/>
        <end position="547"/>
    </location>
</feature>
<dbReference type="InterPro" id="IPR051673">
    <property type="entry name" value="SSDNA_exonuclease_RecJ"/>
</dbReference>
<name>A0A1G2T0Q0_9BACT</name>
<evidence type="ECO:0000256" key="3">
    <source>
        <dbReference type="ARBA" id="ARBA00022722"/>
    </source>
</evidence>
<gene>
    <name evidence="9" type="ORF">A2665_00070</name>
</gene>
<dbReference type="GO" id="GO:0006281">
    <property type="term" value="P:DNA repair"/>
    <property type="evidence" value="ECO:0007669"/>
    <property type="project" value="InterPro"/>
</dbReference>
<dbReference type="Pfam" id="PF02272">
    <property type="entry name" value="DHHA1"/>
    <property type="match status" value="1"/>
</dbReference>
<dbReference type="Pfam" id="PF17768">
    <property type="entry name" value="RecJ_OB"/>
    <property type="match status" value="1"/>
</dbReference>
<dbReference type="GO" id="GO:0006310">
    <property type="term" value="P:DNA recombination"/>
    <property type="evidence" value="ECO:0007669"/>
    <property type="project" value="InterPro"/>
</dbReference>
<evidence type="ECO:0000256" key="1">
    <source>
        <dbReference type="ARBA" id="ARBA00005915"/>
    </source>
</evidence>
<dbReference type="PANTHER" id="PTHR30255">
    <property type="entry name" value="SINGLE-STRANDED-DNA-SPECIFIC EXONUCLEASE RECJ"/>
    <property type="match status" value="1"/>
</dbReference>
<dbReference type="Proteomes" id="UP000177746">
    <property type="component" value="Unassembled WGS sequence"/>
</dbReference>
<comment type="similarity">
    <text evidence="1">Belongs to the RecJ family.</text>
</comment>
<keyword evidence="3" id="KW-0540">Nuclease</keyword>
<evidence type="ECO:0000313" key="10">
    <source>
        <dbReference type="Proteomes" id="UP000177746"/>
    </source>
</evidence>
<dbReference type="InterPro" id="IPR001667">
    <property type="entry name" value="DDH_dom"/>
</dbReference>
<dbReference type="AlphaFoldDB" id="A0A1G2T0Q0"/>
<keyword evidence="4" id="KW-0378">Hydrolase</keyword>
<comment type="caution">
    <text evidence="9">The sequence shown here is derived from an EMBL/GenBank/DDBJ whole genome shotgun (WGS) entry which is preliminary data.</text>
</comment>
<evidence type="ECO:0000256" key="5">
    <source>
        <dbReference type="ARBA" id="ARBA00022839"/>
    </source>
</evidence>
<dbReference type="InterPro" id="IPR004610">
    <property type="entry name" value="RecJ"/>
</dbReference>
<feature type="domain" description="DDH" evidence="6">
    <location>
        <begin position="58"/>
        <end position="215"/>
    </location>
</feature>
<reference evidence="9 10" key="1">
    <citation type="journal article" date="2016" name="Nat. Commun.">
        <title>Thousands of microbial genomes shed light on interconnected biogeochemical processes in an aquifer system.</title>
        <authorList>
            <person name="Anantharaman K."/>
            <person name="Brown C.T."/>
            <person name="Hug L.A."/>
            <person name="Sharon I."/>
            <person name="Castelle C.J."/>
            <person name="Probst A.J."/>
            <person name="Thomas B.C."/>
            <person name="Singh A."/>
            <person name="Wilkins M.J."/>
            <person name="Karaoz U."/>
            <person name="Brodie E.L."/>
            <person name="Williams K.H."/>
            <person name="Hubbard S.S."/>
            <person name="Banfield J.F."/>
        </authorList>
    </citation>
    <scope>NUCLEOTIDE SEQUENCE [LARGE SCALE GENOMIC DNA]</scope>
</reference>
<evidence type="ECO:0000313" key="9">
    <source>
        <dbReference type="EMBL" id="OHA90877.1"/>
    </source>
</evidence>